<evidence type="ECO:0000313" key="20">
    <source>
        <dbReference type="Proteomes" id="UP000276178"/>
    </source>
</evidence>
<dbReference type="OrthoDB" id="9781066at2"/>
<dbReference type="GO" id="GO:0046872">
    <property type="term" value="F:metal ion binding"/>
    <property type="evidence" value="ECO:0007669"/>
    <property type="project" value="UniProtKB-KW"/>
</dbReference>
<keyword evidence="8" id="KW-0456">Lyase</keyword>
<dbReference type="EC" id="1.11.1.-" evidence="13"/>
<accession>A0A3M8A5V8</accession>
<dbReference type="Pfam" id="PF04261">
    <property type="entry name" value="Dyp_perox_N"/>
    <property type="match status" value="1"/>
</dbReference>
<keyword evidence="7 13" id="KW-0408">Iron</keyword>
<feature type="region of interest" description="Disordered" evidence="14">
    <location>
        <begin position="110"/>
        <end position="132"/>
    </location>
</feature>
<sequence>MENKHPASDNTKLTRREALKLAGVGGLGLILGATGVKSLLPSASSSEKAAAAPVLADGIIPFYGKHQAGIITPMQDFICMGAFDLTTASLDDVRKLFQSWTAAAARLTAGKTADEESGSPHLPPADTGESAGLNPMRLTITFGLGASFFDERFGLSGKRPAALVDLPRFNSDEIRKEWSGGDVVVQVCANDPQVAFHALRNLARIARGKAVLHWVQEGFQRTGAADPSGSTPRNLMGFKDGTNNPKVSDPAVADEVVWVQPSDEPAWMTGGSYMVMRRIRMRIEVWDRSALDDQENTFGRHRDSGAPLGKTNEFDDLELDRKDANGNPVIPVNSHVALAHMEGKVKILRRGYSYSSGLDARTGQLDAGLLFICFNRDPRKQFIPMQQKLASVDLLNEYITHVGSGLYACLPGASEGGYIGDTLF</sequence>
<organism evidence="19 20">
    <name type="scientific">Brevibacillus agri</name>
    <dbReference type="NCBI Taxonomy" id="51101"/>
    <lineage>
        <taxon>Bacteria</taxon>
        <taxon>Bacillati</taxon>
        <taxon>Bacillota</taxon>
        <taxon>Bacilli</taxon>
        <taxon>Bacillales</taxon>
        <taxon>Paenibacillaceae</taxon>
        <taxon>Brevibacillus</taxon>
    </lineage>
</organism>
<keyword evidence="15" id="KW-1133">Transmembrane helix</keyword>
<evidence type="ECO:0000259" key="17">
    <source>
        <dbReference type="Pfam" id="PF20628"/>
    </source>
</evidence>
<feature type="transmembrane region" description="Helical" evidence="15">
    <location>
        <begin position="21"/>
        <end position="40"/>
    </location>
</feature>
<keyword evidence="3 13" id="KW-0349">Heme</keyword>
<evidence type="ECO:0000256" key="9">
    <source>
        <dbReference type="ARBA" id="ARBA00025737"/>
    </source>
</evidence>
<dbReference type="PROSITE" id="PS51404">
    <property type="entry name" value="DYP_PEROXIDASE"/>
    <property type="match status" value="1"/>
</dbReference>
<dbReference type="EMBL" id="RHHN01000111">
    <property type="protein sequence ID" value="RNB46618.1"/>
    <property type="molecule type" value="Genomic_DNA"/>
</dbReference>
<dbReference type="InterPro" id="IPR048328">
    <property type="entry name" value="Dyp_perox_C"/>
</dbReference>
<dbReference type="EMBL" id="BJOD01000068">
    <property type="protein sequence ID" value="GED28359.1"/>
    <property type="molecule type" value="Genomic_DNA"/>
</dbReference>
<dbReference type="GO" id="GO:0020037">
    <property type="term" value="F:heme binding"/>
    <property type="evidence" value="ECO:0007669"/>
    <property type="project" value="InterPro"/>
</dbReference>
<feature type="domain" description="Dyp-type peroxidase C-terminal" evidence="17">
    <location>
        <begin position="231"/>
        <end position="413"/>
    </location>
</feature>
<keyword evidence="5" id="KW-0732">Signal</keyword>
<dbReference type="AlphaFoldDB" id="A0A3M8A5V8"/>
<keyword evidence="15" id="KW-0812">Transmembrane</keyword>
<reference evidence="18 21" key="2">
    <citation type="submission" date="2019-06" db="EMBL/GenBank/DDBJ databases">
        <title>Whole genome shotgun sequence of Brevibacillus agri NBRC 15538.</title>
        <authorList>
            <person name="Hosoyama A."/>
            <person name="Uohara A."/>
            <person name="Ohji S."/>
            <person name="Ichikawa N."/>
        </authorList>
    </citation>
    <scope>NUCLEOTIDE SEQUENCE [LARGE SCALE GENOMIC DNA]</scope>
    <source>
        <strain evidence="18 21">NBRC 15538</strain>
    </source>
</reference>
<dbReference type="InterPro" id="IPR006313">
    <property type="entry name" value="EfeB/EfeN"/>
</dbReference>
<evidence type="ECO:0000313" key="18">
    <source>
        <dbReference type="EMBL" id="GED28359.1"/>
    </source>
</evidence>
<dbReference type="GO" id="GO:0004325">
    <property type="term" value="F:ferrochelatase activity"/>
    <property type="evidence" value="ECO:0007669"/>
    <property type="project" value="UniProtKB-EC"/>
</dbReference>
<dbReference type="PROSITE" id="PS51318">
    <property type="entry name" value="TAT"/>
    <property type="match status" value="1"/>
</dbReference>
<comment type="cofactor">
    <cofactor evidence="13">
        <name>heme b</name>
        <dbReference type="ChEBI" id="CHEBI:60344"/>
    </cofactor>
    <text evidence="13">Binds 1 heme b (iron(II)-protoporphyrin IX) group non-covalently per subunit.</text>
</comment>
<evidence type="ECO:0000256" key="5">
    <source>
        <dbReference type="ARBA" id="ARBA00022729"/>
    </source>
</evidence>
<name>A0A3M8A5V8_9BACL</name>
<dbReference type="GO" id="GO:0030313">
    <property type="term" value="C:cell envelope"/>
    <property type="evidence" value="ECO:0007669"/>
    <property type="project" value="UniProtKB-SubCell"/>
</dbReference>
<evidence type="ECO:0000256" key="3">
    <source>
        <dbReference type="ARBA" id="ARBA00022617"/>
    </source>
</evidence>
<comment type="catalytic activity">
    <reaction evidence="12">
        <text>heme b + 2 H(+) = protoporphyrin IX + Fe(2+)</text>
        <dbReference type="Rhea" id="RHEA:22584"/>
        <dbReference type="ChEBI" id="CHEBI:15378"/>
        <dbReference type="ChEBI" id="CHEBI:29033"/>
        <dbReference type="ChEBI" id="CHEBI:57306"/>
        <dbReference type="ChEBI" id="CHEBI:60344"/>
        <dbReference type="EC" id="4.98.1.1"/>
    </reaction>
    <physiologicalReaction direction="left-to-right" evidence="12">
        <dbReference type="Rhea" id="RHEA:22585"/>
    </physiologicalReaction>
</comment>
<evidence type="ECO:0000256" key="4">
    <source>
        <dbReference type="ARBA" id="ARBA00022723"/>
    </source>
</evidence>
<evidence type="ECO:0000256" key="12">
    <source>
        <dbReference type="ARBA" id="ARBA00048856"/>
    </source>
</evidence>
<dbReference type="GeneID" id="82809405"/>
<comment type="caution">
    <text evidence="19">The sequence shown here is derived from an EMBL/GenBank/DDBJ whole genome shotgun (WGS) entry which is preliminary data.</text>
</comment>
<evidence type="ECO:0000256" key="10">
    <source>
        <dbReference type="ARBA" id="ARBA00033771"/>
    </source>
</evidence>
<dbReference type="GO" id="GO:0033212">
    <property type="term" value="P:iron import into cell"/>
    <property type="evidence" value="ECO:0007669"/>
    <property type="project" value="InterPro"/>
</dbReference>
<dbReference type="Proteomes" id="UP000317180">
    <property type="component" value="Unassembled WGS sequence"/>
</dbReference>
<dbReference type="InterPro" id="IPR011008">
    <property type="entry name" value="Dimeric_a/b-barrel"/>
</dbReference>
<dbReference type="NCBIfam" id="TIGR01413">
    <property type="entry name" value="Dyp_perox_fam"/>
    <property type="match status" value="1"/>
</dbReference>
<dbReference type="RefSeq" id="WP_005826883.1">
    <property type="nucleotide sequence ID" value="NZ_BJOD01000068.1"/>
</dbReference>
<keyword evidence="15" id="KW-0472">Membrane</keyword>
<evidence type="ECO:0000256" key="13">
    <source>
        <dbReference type="RuleBase" id="RU365017"/>
    </source>
</evidence>
<feature type="domain" description="Dyp-type peroxidase N-terminal" evidence="16">
    <location>
        <begin position="67"/>
        <end position="220"/>
    </location>
</feature>
<evidence type="ECO:0000256" key="1">
    <source>
        <dbReference type="ARBA" id="ARBA00004196"/>
    </source>
</evidence>
<dbReference type="PANTHER" id="PTHR30521:SF4">
    <property type="entry name" value="DEFERROCHELATASE"/>
    <property type="match status" value="1"/>
</dbReference>
<evidence type="ECO:0000256" key="15">
    <source>
        <dbReference type="SAM" id="Phobius"/>
    </source>
</evidence>
<evidence type="ECO:0000259" key="16">
    <source>
        <dbReference type="Pfam" id="PF04261"/>
    </source>
</evidence>
<dbReference type="GO" id="GO:0004601">
    <property type="term" value="F:peroxidase activity"/>
    <property type="evidence" value="ECO:0007669"/>
    <property type="project" value="UniProtKB-KW"/>
</dbReference>
<evidence type="ECO:0000256" key="8">
    <source>
        <dbReference type="ARBA" id="ARBA00023239"/>
    </source>
</evidence>
<dbReference type="Proteomes" id="UP000276178">
    <property type="component" value="Unassembled WGS sequence"/>
</dbReference>
<keyword evidence="2 13" id="KW-0575">Peroxidase</keyword>
<dbReference type="NCBIfam" id="TIGR01412">
    <property type="entry name" value="tat_substr_1"/>
    <property type="match status" value="1"/>
</dbReference>
<dbReference type="PANTHER" id="PTHR30521">
    <property type="entry name" value="DEFERROCHELATASE/PEROXIDASE"/>
    <property type="match status" value="1"/>
</dbReference>
<comment type="subcellular location">
    <subcellularLocation>
        <location evidence="1">Cell envelope</location>
    </subcellularLocation>
</comment>
<evidence type="ECO:0000256" key="11">
    <source>
        <dbReference type="ARBA" id="ARBA00033775"/>
    </source>
</evidence>
<keyword evidence="21" id="KW-1185">Reference proteome</keyword>
<evidence type="ECO:0000256" key="14">
    <source>
        <dbReference type="SAM" id="MobiDB-lite"/>
    </source>
</evidence>
<proteinExistence type="inferred from homology"/>
<evidence type="ECO:0000313" key="21">
    <source>
        <dbReference type="Proteomes" id="UP000317180"/>
    </source>
</evidence>
<comment type="function">
    <text evidence="13">Involved in the recovery of exogenous heme iron. Extracts iron from heme while preserving the protoporphyrin ring intact.</text>
</comment>
<keyword evidence="4 13" id="KW-0479">Metal-binding</keyword>
<dbReference type="InterPro" id="IPR006311">
    <property type="entry name" value="TAT_signal"/>
</dbReference>
<keyword evidence="6 13" id="KW-0560">Oxidoreductase</keyword>
<dbReference type="InterPro" id="IPR006314">
    <property type="entry name" value="Dyp_peroxidase"/>
</dbReference>
<dbReference type="GO" id="GO:0005829">
    <property type="term" value="C:cytosol"/>
    <property type="evidence" value="ECO:0007669"/>
    <property type="project" value="TreeGrafter"/>
</dbReference>
<evidence type="ECO:0000313" key="19">
    <source>
        <dbReference type="EMBL" id="RNB46618.1"/>
    </source>
</evidence>
<gene>
    <name evidence="19" type="primary">efeB</name>
    <name evidence="18" type="ORF">BAG01nite_44610</name>
    <name evidence="19" type="ORF">EB820_25035</name>
</gene>
<evidence type="ECO:0000256" key="7">
    <source>
        <dbReference type="ARBA" id="ARBA00023004"/>
    </source>
</evidence>
<dbReference type="Pfam" id="PF20628">
    <property type="entry name" value="Dyp_perox_C"/>
    <property type="match status" value="1"/>
</dbReference>
<evidence type="ECO:0000256" key="6">
    <source>
        <dbReference type="ARBA" id="ARBA00023002"/>
    </source>
</evidence>
<evidence type="ECO:0000256" key="2">
    <source>
        <dbReference type="ARBA" id="ARBA00022559"/>
    </source>
</evidence>
<reference evidence="19 20" key="1">
    <citation type="submission" date="2018-10" db="EMBL/GenBank/DDBJ databases">
        <title>Phylogenomics of Brevibacillus.</title>
        <authorList>
            <person name="Dunlap C."/>
        </authorList>
    </citation>
    <scope>NUCLEOTIDE SEQUENCE [LARGE SCALE GENOMIC DNA]</scope>
    <source>
        <strain evidence="19 20">NRRL NRS 1219</strain>
    </source>
</reference>
<dbReference type="InterPro" id="IPR048327">
    <property type="entry name" value="Dyp_perox_N"/>
</dbReference>
<comment type="similarity">
    <text evidence="9 13">Belongs to the DyP-type peroxidase family.</text>
</comment>
<dbReference type="SUPFAM" id="SSF54909">
    <property type="entry name" value="Dimeric alpha+beta barrel"/>
    <property type="match status" value="1"/>
</dbReference>
<protein>
    <recommendedName>
        <fullName evidence="10 13">Deferrochelatase</fullName>
        <ecNumber evidence="13">1.11.1.-</ecNumber>
    </recommendedName>
    <alternativeName>
        <fullName evidence="11 13">Peroxidase EfeB</fullName>
    </alternativeName>
</protein>